<dbReference type="Pfam" id="PF13561">
    <property type="entry name" value="adh_short_C2"/>
    <property type="match status" value="1"/>
</dbReference>
<name>A0AA37U0L5_9RHOB</name>
<dbReference type="RefSeq" id="WP_284324771.1">
    <property type="nucleotide sequence ID" value="NZ_BSPP01000005.1"/>
</dbReference>
<dbReference type="SUPFAM" id="SSF51735">
    <property type="entry name" value="NAD(P)-binding Rossmann-fold domains"/>
    <property type="match status" value="1"/>
</dbReference>
<comment type="caution">
    <text evidence="1">The sequence shown here is derived from an EMBL/GenBank/DDBJ whole genome shotgun (WGS) entry which is preliminary data.</text>
</comment>
<dbReference type="EMBL" id="BSPP01000005">
    <property type="protein sequence ID" value="GLS86551.1"/>
    <property type="molecule type" value="Genomic_DNA"/>
</dbReference>
<dbReference type="Gene3D" id="3.40.50.720">
    <property type="entry name" value="NAD(P)-binding Rossmann-like Domain"/>
    <property type="match status" value="1"/>
</dbReference>
<evidence type="ECO:0000313" key="2">
    <source>
        <dbReference type="Proteomes" id="UP001157355"/>
    </source>
</evidence>
<keyword evidence="2" id="KW-1185">Reference proteome</keyword>
<dbReference type="InterPro" id="IPR036291">
    <property type="entry name" value="NAD(P)-bd_dom_sf"/>
</dbReference>
<organism evidence="1 2">
    <name type="scientific">Cypionkella aquatica</name>
    <dbReference type="NCBI Taxonomy" id="1756042"/>
    <lineage>
        <taxon>Bacteria</taxon>
        <taxon>Pseudomonadati</taxon>
        <taxon>Pseudomonadota</taxon>
        <taxon>Alphaproteobacteria</taxon>
        <taxon>Rhodobacterales</taxon>
        <taxon>Paracoccaceae</taxon>
        <taxon>Cypionkella</taxon>
    </lineage>
</organism>
<dbReference type="Proteomes" id="UP001157355">
    <property type="component" value="Unassembled WGS sequence"/>
</dbReference>
<reference evidence="1 2" key="1">
    <citation type="journal article" date="2014" name="Int. J. Syst. Evol. Microbiol.">
        <title>Complete genome sequence of Corynebacterium casei LMG S-19264T (=DSM 44701T), isolated from a smear-ripened cheese.</title>
        <authorList>
            <consortium name="US DOE Joint Genome Institute (JGI-PGF)"/>
            <person name="Walter F."/>
            <person name="Albersmeier A."/>
            <person name="Kalinowski J."/>
            <person name="Ruckert C."/>
        </authorList>
    </citation>
    <scope>NUCLEOTIDE SEQUENCE [LARGE SCALE GENOMIC DNA]</scope>
    <source>
        <strain evidence="1 2">NBRC 111766</strain>
    </source>
</reference>
<accession>A0AA37U0L5</accession>
<gene>
    <name evidence="1" type="ORF">GCM10010873_15250</name>
</gene>
<dbReference type="AlphaFoldDB" id="A0AA37U0L5"/>
<proteinExistence type="predicted"/>
<protein>
    <submittedName>
        <fullName evidence="1">Uncharacterized protein</fullName>
    </submittedName>
</protein>
<evidence type="ECO:0000313" key="1">
    <source>
        <dbReference type="EMBL" id="GLS86551.1"/>
    </source>
</evidence>
<dbReference type="PRINTS" id="PR00081">
    <property type="entry name" value="GDHRDH"/>
</dbReference>
<sequence>MFSFHNRVALVSGAGSPDGIGRTVNIESITGPLVGIDGTSACATAKPAISAMARAVALESGRDGITCNAVQPGRIATA</sequence>
<dbReference type="InterPro" id="IPR002347">
    <property type="entry name" value="SDR_fam"/>
</dbReference>